<comment type="caution">
    <text evidence="3">The sequence shown here is derived from an EMBL/GenBank/DDBJ whole genome shotgun (WGS) entry which is preliminary data.</text>
</comment>
<evidence type="ECO:0000256" key="1">
    <source>
        <dbReference type="ARBA" id="ARBA00022833"/>
    </source>
</evidence>
<dbReference type="PROSITE" id="PS51318">
    <property type="entry name" value="TAT"/>
    <property type="match status" value="1"/>
</dbReference>
<dbReference type="RefSeq" id="WP_382346121.1">
    <property type="nucleotide sequence ID" value="NZ_JBHMBP010000001.1"/>
</dbReference>
<accession>A0ABW2DAP7</accession>
<dbReference type="Proteomes" id="UP001596470">
    <property type="component" value="Unassembled WGS sequence"/>
</dbReference>
<dbReference type="Pfam" id="PF02585">
    <property type="entry name" value="PIG-L"/>
    <property type="match status" value="1"/>
</dbReference>
<evidence type="ECO:0000313" key="4">
    <source>
        <dbReference type="Proteomes" id="UP001596470"/>
    </source>
</evidence>
<dbReference type="PANTHER" id="PTHR12993">
    <property type="entry name" value="N-ACETYLGLUCOSAMINYL-PHOSPHATIDYLINOSITOL DE-N-ACETYLASE-RELATED"/>
    <property type="match status" value="1"/>
</dbReference>
<sequence>MPSPRTPHLRRRDLLVGGLAGLAVTAAAAESTRSVWDAASGAPFPEPPRTGPVHLMVGAHPDDCLYFVNPRVARVLEDGANLCTVVLTAGEADGRNTWDTAAPVDYAGYAAARNNGLRRAYALMALADPDAPWDRTRATLGSGQDVELCVLRDRPEVHLVFCSLWTNLGRVTGDFTRLLALWEGRLDASAVLPPSGSPLDSESTVDRATVRASLAELLDRYRPVVVNTLDPDPDPVVGERLGAEQTGYSDHIDHTAAALFAWEAALAAGATAESWRGYYNRRWPGNLGPADLDTKGAALDVYAWADGGDCGHDPGCGDRLIVGPGAGTTYGHATHPRYTQAVAPLATAEGIAPAAVRGGRAAVLRDSGWEDLGGPALLPSLAAAGTRLYGVHPVLTADPDGHRRDLYCLDRDTGAWEDLGNPAGAGPAARTVGQPAAADDGATAVACLRHPDGGLAVRTRTAGGWSEWARLEGPAVHEAPAAVGAAGAFTIVAATPDNIAAWEGDGTAWTHRNLDLPGADGAAHIPAGAVTAAQAPDGRIVIASRAAGSSDVVLHLGRGDAWTGVRVPLEGGILSPALALGPDGALAVVCDDGSGAPAVLVLDLADLEASGSGAGDAALLSRPWTRGDVTVLKRPAAAFGSDGSLRLWALAADGELWTAQAGPGAPPPVGWEPAA</sequence>
<dbReference type="InterPro" id="IPR024078">
    <property type="entry name" value="LmbE-like_dom_sf"/>
</dbReference>
<evidence type="ECO:0000313" key="3">
    <source>
        <dbReference type="EMBL" id="MFC6958021.1"/>
    </source>
</evidence>
<feature type="chain" id="PRO_5047068793" evidence="2">
    <location>
        <begin position="29"/>
        <end position="675"/>
    </location>
</feature>
<keyword evidence="1" id="KW-0862">Zinc</keyword>
<dbReference type="SUPFAM" id="SSF89372">
    <property type="entry name" value="Fucose-specific lectin"/>
    <property type="match status" value="1"/>
</dbReference>
<keyword evidence="4" id="KW-1185">Reference proteome</keyword>
<feature type="signal peptide" evidence="2">
    <location>
        <begin position="1"/>
        <end position="28"/>
    </location>
</feature>
<dbReference type="InterPro" id="IPR003737">
    <property type="entry name" value="GlcNAc_PI_deacetylase-related"/>
</dbReference>
<dbReference type="SUPFAM" id="SSF102588">
    <property type="entry name" value="LmbE-like"/>
    <property type="match status" value="1"/>
</dbReference>
<dbReference type="InterPro" id="IPR006311">
    <property type="entry name" value="TAT_signal"/>
</dbReference>
<dbReference type="PANTHER" id="PTHR12993:SF26">
    <property type="entry name" value="1D-MYO-INOSITOL 2-ACETAMIDO-2-DEOXY-ALPHA-D-GLUCOPYRANOSIDE DEACETYLASE"/>
    <property type="match status" value="1"/>
</dbReference>
<keyword evidence="2" id="KW-0732">Signal</keyword>
<dbReference type="Gene3D" id="3.40.50.10320">
    <property type="entry name" value="LmbE-like"/>
    <property type="match status" value="1"/>
</dbReference>
<gene>
    <name evidence="3" type="ORF">ACFQS3_12510</name>
</gene>
<dbReference type="EMBL" id="JBHSYS010000003">
    <property type="protein sequence ID" value="MFC6958021.1"/>
    <property type="molecule type" value="Genomic_DNA"/>
</dbReference>
<organism evidence="3 4">
    <name type="scientific">Glycomyces mayteni</name>
    <dbReference type="NCBI Taxonomy" id="543887"/>
    <lineage>
        <taxon>Bacteria</taxon>
        <taxon>Bacillati</taxon>
        <taxon>Actinomycetota</taxon>
        <taxon>Actinomycetes</taxon>
        <taxon>Glycomycetales</taxon>
        <taxon>Glycomycetaceae</taxon>
        <taxon>Glycomyces</taxon>
    </lineage>
</organism>
<proteinExistence type="predicted"/>
<protein>
    <submittedName>
        <fullName evidence="3">PIG-L family deacetylase</fullName>
    </submittedName>
</protein>
<evidence type="ECO:0000256" key="2">
    <source>
        <dbReference type="SAM" id="SignalP"/>
    </source>
</evidence>
<name>A0ABW2DAP7_9ACTN</name>
<reference evidence="4" key="1">
    <citation type="journal article" date="2019" name="Int. J. Syst. Evol. Microbiol.">
        <title>The Global Catalogue of Microorganisms (GCM) 10K type strain sequencing project: providing services to taxonomists for standard genome sequencing and annotation.</title>
        <authorList>
            <consortium name="The Broad Institute Genomics Platform"/>
            <consortium name="The Broad Institute Genome Sequencing Center for Infectious Disease"/>
            <person name="Wu L."/>
            <person name="Ma J."/>
        </authorList>
    </citation>
    <scope>NUCLEOTIDE SEQUENCE [LARGE SCALE GENOMIC DNA]</scope>
    <source>
        <strain evidence="4">KACC 12634</strain>
    </source>
</reference>